<dbReference type="InterPro" id="IPR002645">
    <property type="entry name" value="STAS_dom"/>
</dbReference>
<protein>
    <recommendedName>
        <fullName evidence="2">Anti-sigma factor antagonist</fullName>
    </recommendedName>
</protein>
<evidence type="ECO:0000256" key="2">
    <source>
        <dbReference type="RuleBase" id="RU003749"/>
    </source>
</evidence>
<evidence type="ECO:0000313" key="4">
    <source>
        <dbReference type="EMBL" id="BBM83106.1"/>
    </source>
</evidence>
<name>A0A5S9F202_UABAM</name>
<dbReference type="PANTHER" id="PTHR33495">
    <property type="entry name" value="ANTI-SIGMA FACTOR ANTAGONIST TM_1081-RELATED-RELATED"/>
    <property type="match status" value="1"/>
</dbReference>
<dbReference type="GO" id="GO:0043856">
    <property type="term" value="F:anti-sigma factor antagonist activity"/>
    <property type="evidence" value="ECO:0007669"/>
    <property type="project" value="InterPro"/>
</dbReference>
<dbReference type="RefSeq" id="WP_151967322.1">
    <property type="nucleotide sequence ID" value="NZ_AP019860.1"/>
</dbReference>
<dbReference type="SUPFAM" id="SSF52091">
    <property type="entry name" value="SpoIIaa-like"/>
    <property type="match status" value="1"/>
</dbReference>
<dbReference type="InterPro" id="IPR003658">
    <property type="entry name" value="Anti-sigma_ant"/>
</dbReference>
<keyword evidence="5" id="KW-1185">Reference proteome</keyword>
<dbReference type="KEGG" id="uam:UABAM_01457"/>
<dbReference type="PANTHER" id="PTHR33495:SF2">
    <property type="entry name" value="ANTI-SIGMA FACTOR ANTAGONIST TM_1081-RELATED"/>
    <property type="match status" value="1"/>
</dbReference>
<evidence type="ECO:0000256" key="1">
    <source>
        <dbReference type="ARBA" id="ARBA00009013"/>
    </source>
</evidence>
<dbReference type="InterPro" id="IPR036513">
    <property type="entry name" value="STAS_dom_sf"/>
</dbReference>
<dbReference type="NCBIfam" id="TIGR00377">
    <property type="entry name" value="ant_ant_sig"/>
    <property type="match status" value="1"/>
</dbReference>
<dbReference type="Proteomes" id="UP000326354">
    <property type="component" value="Chromosome"/>
</dbReference>
<dbReference type="PROSITE" id="PS50801">
    <property type="entry name" value="STAS"/>
    <property type="match status" value="1"/>
</dbReference>
<sequence length="122" mass="13565">MSQGTLKIEEEKNFTIVSFFDTVILDETNITTFAEELVSVIKSRQKINLVIDFANIEFLSSAVLGKLVKIRKIVKKQGGKLKLCGLRTNLMQIFKVTKLHKVFDIVADRKKATGGGGFGLFG</sequence>
<dbReference type="AlphaFoldDB" id="A0A5S9F202"/>
<dbReference type="Pfam" id="PF01740">
    <property type="entry name" value="STAS"/>
    <property type="match status" value="1"/>
</dbReference>
<evidence type="ECO:0000313" key="5">
    <source>
        <dbReference type="Proteomes" id="UP000326354"/>
    </source>
</evidence>
<dbReference type="CDD" id="cd07043">
    <property type="entry name" value="STAS_anti-anti-sigma_factors"/>
    <property type="match status" value="1"/>
</dbReference>
<dbReference type="OrthoDB" id="287590at2"/>
<organism evidence="4 5">
    <name type="scientific">Uabimicrobium amorphum</name>
    <dbReference type="NCBI Taxonomy" id="2596890"/>
    <lineage>
        <taxon>Bacteria</taxon>
        <taxon>Pseudomonadati</taxon>
        <taxon>Planctomycetota</taxon>
        <taxon>Candidatus Uabimicrobiia</taxon>
        <taxon>Candidatus Uabimicrobiales</taxon>
        <taxon>Candidatus Uabimicrobiaceae</taxon>
        <taxon>Candidatus Uabimicrobium</taxon>
    </lineage>
</organism>
<gene>
    <name evidence="4" type="ORF">UABAM_01457</name>
</gene>
<proteinExistence type="inferred from homology"/>
<dbReference type="EMBL" id="AP019860">
    <property type="protein sequence ID" value="BBM83106.1"/>
    <property type="molecule type" value="Genomic_DNA"/>
</dbReference>
<reference evidence="4 5" key="1">
    <citation type="submission" date="2019-08" db="EMBL/GenBank/DDBJ databases">
        <title>Complete genome sequence of Candidatus Uab amorphum.</title>
        <authorList>
            <person name="Shiratori T."/>
            <person name="Suzuki S."/>
            <person name="Kakizawa Y."/>
            <person name="Ishida K."/>
        </authorList>
    </citation>
    <scope>NUCLEOTIDE SEQUENCE [LARGE SCALE GENOMIC DNA]</scope>
    <source>
        <strain evidence="4 5">SRT547</strain>
    </source>
</reference>
<accession>A0A5S9F202</accession>
<feature type="domain" description="STAS" evidence="3">
    <location>
        <begin position="25"/>
        <end position="122"/>
    </location>
</feature>
<comment type="similarity">
    <text evidence="1 2">Belongs to the anti-sigma-factor antagonist family.</text>
</comment>
<evidence type="ECO:0000259" key="3">
    <source>
        <dbReference type="PROSITE" id="PS50801"/>
    </source>
</evidence>
<dbReference type="Gene3D" id="3.30.750.24">
    <property type="entry name" value="STAS domain"/>
    <property type="match status" value="1"/>
</dbReference>